<accession>A0A813DWX6</accession>
<dbReference type="AlphaFoldDB" id="A0A813DWX6"/>
<feature type="compositionally biased region" description="Basic and acidic residues" evidence="1">
    <location>
        <begin position="218"/>
        <end position="228"/>
    </location>
</feature>
<evidence type="ECO:0000313" key="3">
    <source>
        <dbReference type="Proteomes" id="UP000654075"/>
    </source>
</evidence>
<comment type="caution">
    <text evidence="2">The sequence shown here is derived from an EMBL/GenBank/DDBJ whole genome shotgun (WGS) entry which is preliminary data.</text>
</comment>
<feature type="non-terminal residue" evidence="2">
    <location>
        <position position="325"/>
    </location>
</feature>
<protein>
    <submittedName>
        <fullName evidence="2">Uncharacterized protein</fullName>
    </submittedName>
</protein>
<dbReference type="Proteomes" id="UP000654075">
    <property type="component" value="Unassembled WGS sequence"/>
</dbReference>
<gene>
    <name evidence="2" type="ORF">PGLA1383_LOCUS11800</name>
</gene>
<dbReference type="EMBL" id="CAJNNV010006173">
    <property type="protein sequence ID" value="CAE8593193.1"/>
    <property type="molecule type" value="Genomic_DNA"/>
</dbReference>
<keyword evidence="3" id="KW-1185">Reference proteome</keyword>
<organism evidence="2 3">
    <name type="scientific">Polarella glacialis</name>
    <name type="common">Dinoflagellate</name>
    <dbReference type="NCBI Taxonomy" id="89957"/>
    <lineage>
        <taxon>Eukaryota</taxon>
        <taxon>Sar</taxon>
        <taxon>Alveolata</taxon>
        <taxon>Dinophyceae</taxon>
        <taxon>Suessiales</taxon>
        <taxon>Suessiaceae</taxon>
        <taxon>Polarella</taxon>
    </lineage>
</organism>
<evidence type="ECO:0000256" key="1">
    <source>
        <dbReference type="SAM" id="MobiDB-lite"/>
    </source>
</evidence>
<proteinExistence type="predicted"/>
<feature type="compositionally biased region" description="Low complexity" evidence="1">
    <location>
        <begin position="230"/>
        <end position="255"/>
    </location>
</feature>
<evidence type="ECO:0000313" key="2">
    <source>
        <dbReference type="EMBL" id="CAE8593193.1"/>
    </source>
</evidence>
<feature type="region of interest" description="Disordered" evidence="1">
    <location>
        <begin position="218"/>
        <end position="255"/>
    </location>
</feature>
<sequence length="325" mass="35257">PRSAPSTPVQGYRAVQTAAARVVSVQGSQHRPLSPASVPALSGLPGGLISDRKRVTIDAELESIIPDEHSEGTILADSSGDVSFAWQDEVLQPADVQPRPWQPHHTCAGPLAEVPDEDGLDESRVSLMSAVYLEEQERIRRLEQEVSYLMSRVRVEEVKQDRGTDWCAMYIARNDEVQRTNAVNAELQKLAEVSARKAEQAEVAQAELRAQLAEAHRRLGEKEKEDQVMRALASSSTSTSSSTRPPVSPSSSSRLALAPAVRPSGAVWPVKRVGLFVPTLSKSASANGTPWSPPGGPVMSIYAFLLCGSCCRRCCCPCCCCFRHE</sequence>
<reference evidence="2" key="1">
    <citation type="submission" date="2021-02" db="EMBL/GenBank/DDBJ databases">
        <authorList>
            <person name="Dougan E. K."/>
            <person name="Rhodes N."/>
            <person name="Thang M."/>
            <person name="Chan C."/>
        </authorList>
    </citation>
    <scope>NUCLEOTIDE SEQUENCE</scope>
</reference>
<name>A0A813DWX6_POLGL</name>